<dbReference type="EMBL" id="LAVV01008552">
    <property type="protein sequence ID" value="KNZ52522.1"/>
    <property type="molecule type" value="Genomic_DNA"/>
</dbReference>
<name>A0A0L6UWA8_9BASI</name>
<comment type="caution">
    <text evidence="1">The sequence shown here is derived from an EMBL/GenBank/DDBJ whole genome shotgun (WGS) entry which is preliminary data.</text>
</comment>
<accession>A0A0L6UWA8</accession>
<keyword evidence="2" id="KW-1185">Reference proteome</keyword>
<evidence type="ECO:0000313" key="2">
    <source>
        <dbReference type="Proteomes" id="UP000037035"/>
    </source>
</evidence>
<sequence length="97" mass="11377">MKLQNYDPNIFYNIPHTARPPPINNLIEEQASFRSLQARCLTTLKHHQIQALKFLTNNEYLEGNNFDNICNRRDKNWIRETCDPLNLQPPKVDVAPC</sequence>
<dbReference type="VEuPathDB" id="FungiDB:VP01_3545g1"/>
<evidence type="ECO:0000313" key="1">
    <source>
        <dbReference type="EMBL" id="KNZ52522.1"/>
    </source>
</evidence>
<protein>
    <submittedName>
        <fullName evidence="1">Uncharacterized protein</fullName>
    </submittedName>
</protein>
<dbReference type="AlphaFoldDB" id="A0A0L6UWA8"/>
<organism evidence="1 2">
    <name type="scientific">Puccinia sorghi</name>
    <dbReference type="NCBI Taxonomy" id="27349"/>
    <lineage>
        <taxon>Eukaryota</taxon>
        <taxon>Fungi</taxon>
        <taxon>Dikarya</taxon>
        <taxon>Basidiomycota</taxon>
        <taxon>Pucciniomycotina</taxon>
        <taxon>Pucciniomycetes</taxon>
        <taxon>Pucciniales</taxon>
        <taxon>Pucciniaceae</taxon>
        <taxon>Puccinia</taxon>
    </lineage>
</organism>
<proteinExistence type="predicted"/>
<gene>
    <name evidence="1" type="ORF">VP01_3545g1</name>
</gene>
<dbReference type="Proteomes" id="UP000037035">
    <property type="component" value="Unassembled WGS sequence"/>
</dbReference>
<reference evidence="1 2" key="1">
    <citation type="submission" date="2015-08" db="EMBL/GenBank/DDBJ databases">
        <title>Next Generation Sequencing and Analysis of the Genome of Puccinia sorghi L Schw, the Causal Agent of Maize Common Rust.</title>
        <authorList>
            <person name="Rochi L."/>
            <person name="Burguener G."/>
            <person name="Darino M."/>
            <person name="Turjanski A."/>
            <person name="Kreff E."/>
            <person name="Dieguez M.J."/>
            <person name="Sacco F."/>
        </authorList>
    </citation>
    <scope>NUCLEOTIDE SEQUENCE [LARGE SCALE GENOMIC DNA]</scope>
    <source>
        <strain evidence="1 2">RO10H11247</strain>
    </source>
</reference>
<feature type="non-terminal residue" evidence="1">
    <location>
        <position position="97"/>
    </location>
</feature>